<dbReference type="Proteomes" id="UP000240621">
    <property type="component" value="Unassembled WGS sequence"/>
</dbReference>
<protein>
    <submittedName>
        <fullName evidence="3 4">Peptidase</fullName>
    </submittedName>
</protein>
<keyword evidence="1" id="KW-1133">Transmembrane helix</keyword>
<dbReference type="PANTHER" id="PTHR21666:SF286">
    <property type="entry name" value="LIPOPROTEIN NLPD"/>
    <property type="match status" value="1"/>
</dbReference>
<dbReference type="PANTHER" id="PTHR21666">
    <property type="entry name" value="PEPTIDASE-RELATED"/>
    <property type="match status" value="1"/>
</dbReference>
<keyword evidence="6" id="KW-1185">Reference proteome</keyword>
<dbReference type="EMBL" id="BLAU01000001">
    <property type="protein sequence ID" value="GET21088.1"/>
    <property type="molecule type" value="Genomic_DNA"/>
</dbReference>
<gene>
    <name evidence="4" type="ORF">CLV93_10945</name>
    <name evidence="3" type="ORF">JCM18694_13340</name>
</gene>
<dbReference type="Pfam" id="PF01551">
    <property type="entry name" value="Peptidase_M23"/>
    <property type="match status" value="1"/>
</dbReference>
<feature type="transmembrane region" description="Helical" evidence="1">
    <location>
        <begin position="29"/>
        <end position="51"/>
    </location>
</feature>
<dbReference type="Proteomes" id="UP000396862">
    <property type="component" value="Unassembled WGS sequence"/>
</dbReference>
<evidence type="ECO:0000313" key="6">
    <source>
        <dbReference type="Proteomes" id="UP000396862"/>
    </source>
</evidence>
<feature type="domain" description="M23ase beta-sheet core" evidence="2">
    <location>
        <begin position="199"/>
        <end position="295"/>
    </location>
</feature>
<evidence type="ECO:0000313" key="5">
    <source>
        <dbReference type="Proteomes" id="UP000240621"/>
    </source>
</evidence>
<organism evidence="4 5">
    <name type="scientific">Prolixibacter denitrificans</name>
    <dbReference type="NCBI Taxonomy" id="1541063"/>
    <lineage>
        <taxon>Bacteria</taxon>
        <taxon>Pseudomonadati</taxon>
        <taxon>Bacteroidota</taxon>
        <taxon>Bacteroidia</taxon>
        <taxon>Marinilabiliales</taxon>
        <taxon>Prolixibacteraceae</taxon>
        <taxon>Prolixibacter</taxon>
    </lineage>
</organism>
<dbReference type="OrthoDB" id="9810477at2"/>
<dbReference type="Gene3D" id="2.70.70.10">
    <property type="entry name" value="Glucose Permease (Domain IIA)"/>
    <property type="match status" value="1"/>
</dbReference>
<name>A0A2P8C900_9BACT</name>
<dbReference type="GO" id="GO:0004222">
    <property type="term" value="F:metalloendopeptidase activity"/>
    <property type="evidence" value="ECO:0007669"/>
    <property type="project" value="TreeGrafter"/>
</dbReference>
<dbReference type="SUPFAM" id="SSF51261">
    <property type="entry name" value="Duplicated hybrid motif"/>
    <property type="match status" value="1"/>
</dbReference>
<evidence type="ECO:0000313" key="4">
    <source>
        <dbReference type="EMBL" id="PSK81442.1"/>
    </source>
</evidence>
<evidence type="ECO:0000256" key="1">
    <source>
        <dbReference type="SAM" id="Phobius"/>
    </source>
</evidence>
<sequence>MGKTNYRFNPETLSYDKIERNVKSLVKRLLGYLSTSIVLAVIISMIFLQFFDSPKLRRMKRENERLLTQYTLMNKDLDNMSKVLKDIQYRDDNIYRVIFEAEPIPASVRKAGFGGINRYSQLESMDNADLVISTARKLDVLTKQIYIQSKSYDDVMKMALNKEKMLASLPSIMPVSNKDLKRTASGWGYRIHPIYKIRKFHYGMDFSAPTGTEVFATGSGVVKWIRRSKIGYGNHILISHGYGFETEYAHLSAFNVKPGQKVKRGDVIGFVGSTGTSTAPHLHYEVHKNGKKVNPQNYYFLDLSPQEYEKMIEISSNMGQSFD</sequence>
<dbReference type="CDD" id="cd12797">
    <property type="entry name" value="M23_peptidase"/>
    <property type="match status" value="1"/>
</dbReference>
<evidence type="ECO:0000259" key="2">
    <source>
        <dbReference type="Pfam" id="PF01551"/>
    </source>
</evidence>
<dbReference type="InterPro" id="IPR016047">
    <property type="entry name" value="M23ase_b-sheet_dom"/>
</dbReference>
<proteinExistence type="predicted"/>
<evidence type="ECO:0000313" key="3">
    <source>
        <dbReference type="EMBL" id="GET21088.1"/>
    </source>
</evidence>
<accession>A0A2P8C900</accession>
<dbReference type="AlphaFoldDB" id="A0A2P8C900"/>
<dbReference type="FunFam" id="2.70.70.10:FF:000006">
    <property type="entry name" value="M23 family peptidase"/>
    <property type="match status" value="1"/>
</dbReference>
<dbReference type="InterPro" id="IPR050570">
    <property type="entry name" value="Cell_wall_metabolism_enzyme"/>
</dbReference>
<reference evidence="4 5" key="1">
    <citation type="submission" date="2018-03" db="EMBL/GenBank/DDBJ databases">
        <title>Genomic Encyclopedia of Archaeal and Bacterial Type Strains, Phase II (KMG-II): from individual species to whole genera.</title>
        <authorList>
            <person name="Goeker M."/>
        </authorList>
    </citation>
    <scope>NUCLEOTIDE SEQUENCE [LARGE SCALE GENOMIC DNA]</scope>
    <source>
        <strain evidence="4 5">DSM 27267</strain>
    </source>
</reference>
<keyword evidence="1" id="KW-0472">Membrane</keyword>
<dbReference type="InterPro" id="IPR011055">
    <property type="entry name" value="Dup_hybrid_motif"/>
</dbReference>
<comment type="caution">
    <text evidence="4">The sequence shown here is derived from an EMBL/GenBank/DDBJ whole genome shotgun (WGS) entry which is preliminary data.</text>
</comment>
<reference evidence="3 6" key="2">
    <citation type="submission" date="2019-10" db="EMBL/GenBank/DDBJ databases">
        <title>Prolixibacter strains distinguished by the presence of nitrate reductase genes were adept at nitrate-dependent anaerobic corrosion of metallic iron and carbon steel.</title>
        <authorList>
            <person name="Iino T."/>
            <person name="Shono N."/>
            <person name="Ito K."/>
            <person name="Nakamura R."/>
            <person name="Sueoka K."/>
            <person name="Harayama S."/>
            <person name="Ohkuma M."/>
        </authorList>
    </citation>
    <scope>NUCLEOTIDE SEQUENCE [LARGE SCALE GENOMIC DNA]</scope>
    <source>
        <strain evidence="3 6">MIC1-1</strain>
    </source>
</reference>
<dbReference type="EMBL" id="PYGC01000009">
    <property type="protein sequence ID" value="PSK81442.1"/>
    <property type="molecule type" value="Genomic_DNA"/>
</dbReference>
<keyword evidence="1" id="KW-0812">Transmembrane</keyword>